<keyword evidence="6 9" id="KW-0479">Metal-binding</keyword>
<dbReference type="InterPro" id="IPR001330">
    <property type="entry name" value="Prenyltrans"/>
</dbReference>
<dbReference type="STRING" id="2316362.A0A4Q2DU25"/>
<keyword evidence="7" id="KW-0677">Repeat</keyword>
<proteinExistence type="inferred from homology"/>
<dbReference type="InterPro" id="IPR026872">
    <property type="entry name" value="FTB"/>
</dbReference>
<dbReference type="EMBL" id="SDEE01000034">
    <property type="protein sequence ID" value="RXW23729.1"/>
    <property type="molecule type" value="Genomic_DNA"/>
</dbReference>
<dbReference type="GO" id="GO:0005965">
    <property type="term" value="C:protein farnesyltransferase complex"/>
    <property type="evidence" value="ECO:0007669"/>
    <property type="project" value="UniProtKB-UniRule"/>
</dbReference>
<evidence type="ECO:0000313" key="13">
    <source>
        <dbReference type="Proteomes" id="UP000290288"/>
    </source>
</evidence>
<name>A0A4Q2DU25_9AGAR</name>
<evidence type="ECO:0000256" key="9">
    <source>
        <dbReference type="RuleBase" id="RU365056"/>
    </source>
</evidence>
<dbReference type="SUPFAM" id="SSF48239">
    <property type="entry name" value="Terpenoid cyclases/Protein prenyltransferases"/>
    <property type="match status" value="1"/>
</dbReference>
<evidence type="ECO:0000256" key="1">
    <source>
        <dbReference type="ARBA" id="ARBA00010497"/>
    </source>
</evidence>
<comment type="cofactor">
    <cofactor evidence="9">
        <name>Zn(2+)</name>
        <dbReference type="ChEBI" id="CHEBI:29105"/>
    </cofactor>
    <text evidence="9">Binds 1 zinc ion per subunit.</text>
</comment>
<comment type="caution">
    <text evidence="12">The sequence shown here is derived from an EMBL/GenBank/DDBJ whole genome shotgun (WGS) entry which is preliminary data.</text>
</comment>
<dbReference type="Gene3D" id="1.50.10.20">
    <property type="match status" value="1"/>
</dbReference>
<evidence type="ECO:0000256" key="10">
    <source>
        <dbReference type="SAM" id="MobiDB-lite"/>
    </source>
</evidence>
<dbReference type="GO" id="GO:0004660">
    <property type="term" value="F:protein farnesyltransferase activity"/>
    <property type="evidence" value="ECO:0007669"/>
    <property type="project" value="UniProtKB-UniRule"/>
</dbReference>
<evidence type="ECO:0000259" key="11">
    <source>
        <dbReference type="Pfam" id="PF00432"/>
    </source>
</evidence>
<dbReference type="GO" id="GO:0008270">
    <property type="term" value="F:zinc ion binding"/>
    <property type="evidence" value="ECO:0007669"/>
    <property type="project" value="UniProtKB-UniRule"/>
</dbReference>
<feature type="domain" description="Prenyltransferase alpha-alpha toroid" evidence="11">
    <location>
        <begin position="53"/>
        <end position="460"/>
    </location>
</feature>
<dbReference type="PANTHER" id="PTHR11774:SF6">
    <property type="entry name" value="PROTEIN FARNESYLTRANSFERASE SUBUNIT BETA"/>
    <property type="match status" value="1"/>
</dbReference>
<organism evidence="12 13">
    <name type="scientific">Candolleomyces aberdarensis</name>
    <dbReference type="NCBI Taxonomy" id="2316362"/>
    <lineage>
        <taxon>Eukaryota</taxon>
        <taxon>Fungi</taxon>
        <taxon>Dikarya</taxon>
        <taxon>Basidiomycota</taxon>
        <taxon>Agaricomycotina</taxon>
        <taxon>Agaricomycetes</taxon>
        <taxon>Agaricomycetidae</taxon>
        <taxon>Agaricales</taxon>
        <taxon>Agaricineae</taxon>
        <taxon>Psathyrellaceae</taxon>
        <taxon>Candolleomyces</taxon>
    </lineage>
</organism>
<evidence type="ECO:0000256" key="3">
    <source>
        <dbReference type="ARBA" id="ARBA00015798"/>
    </source>
</evidence>
<keyword evidence="13" id="KW-1185">Reference proteome</keyword>
<dbReference type="Pfam" id="PF00432">
    <property type="entry name" value="Prenyltrans"/>
    <property type="match status" value="1"/>
</dbReference>
<keyword evidence="5 9" id="KW-0808">Transferase</keyword>
<comment type="function">
    <text evidence="9">Catalyzes the transfer of a farnesyl moiety from farnesyl diphosphate to a cysteine at the fourth position from the C-terminus of several proteins. The beta subunit is responsible for peptide-binding.</text>
</comment>
<comment type="similarity">
    <text evidence="1 9">Belongs to the protein prenyltransferase subunit beta family.</text>
</comment>
<dbReference type="EC" id="2.5.1.58" evidence="2 9"/>
<dbReference type="CDD" id="cd02893">
    <property type="entry name" value="FTase"/>
    <property type="match status" value="1"/>
</dbReference>
<evidence type="ECO:0000256" key="7">
    <source>
        <dbReference type="ARBA" id="ARBA00022737"/>
    </source>
</evidence>
<evidence type="ECO:0000313" key="12">
    <source>
        <dbReference type="EMBL" id="RXW23729.1"/>
    </source>
</evidence>
<evidence type="ECO:0000256" key="5">
    <source>
        <dbReference type="ARBA" id="ARBA00022679"/>
    </source>
</evidence>
<dbReference type="PANTHER" id="PTHR11774">
    <property type="entry name" value="GERANYLGERANYL TRANSFERASE TYPE BETA SUBUNIT"/>
    <property type="match status" value="1"/>
</dbReference>
<dbReference type="OrthoDB" id="10261146at2759"/>
<evidence type="ECO:0000256" key="4">
    <source>
        <dbReference type="ARBA" id="ARBA00022602"/>
    </source>
</evidence>
<sequence>MAAEEQKETATLPKLTPFDNHPTPTSDVQHETEEILLEHLPSPDATAQSPYALNKSVHIQFLAKHLIKGLNARYISQDASQPWLLFWILQAFSCMGVVLDPDNCQRAIDKILACQHPAGGFSGGPGQAAHLLTTYASVCALAIIGRPGKGGGWEEIDRKAIYDFFLSVKQKDGSFLVAHHSEVDVRGIYCLLVVATLLDILTPELIAGTPEFIASCQTYEGGFSSSSFPSYDPHNPQKILEGSPRPALGEAHGGYTFCAVASWVLLQPYIKLLPPEAPKPSIDLKALLRWLVLMQGTESELGGFRGRTNKLVDGCYSWWCGGAFGLLEALGVGGLENAKSVSEEVIDQEEEALKGLKIGGGDWVDIDDELFNSKALQEYILLAGQAPDGGLRDKPPKAPDVYHTLYCLSGLSIAQHHVFPSTSKCKKLSEAWNPFNERKIDLGVSSEDKDLNASLRREAYAAILSWDEDIARASSYAHIVGGKDNRLNATHPITNLTMTHTEGIAKWAYGL</sequence>
<dbReference type="InterPro" id="IPR008930">
    <property type="entry name" value="Terpenoid_cyclase/PrenylTrfase"/>
</dbReference>
<dbReference type="GO" id="GO:0097354">
    <property type="term" value="P:prenylation"/>
    <property type="evidence" value="ECO:0007669"/>
    <property type="project" value="UniProtKB-UniRule"/>
</dbReference>
<keyword evidence="8 9" id="KW-0862">Zinc</keyword>
<keyword evidence="4 9" id="KW-0637">Prenyltransferase</keyword>
<reference evidence="12 13" key="1">
    <citation type="submission" date="2019-01" db="EMBL/GenBank/DDBJ databases">
        <title>Draft genome sequence of Psathyrella aberdarensis IHI B618.</title>
        <authorList>
            <person name="Buettner E."/>
            <person name="Kellner H."/>
        </authorList>
    </citation>
    <scope>NUCLEOTIDE SEQUENCE [LARGE SCALE GENOMIC DNA]</scope>
    <source>
        <strain evidence="12 13">IHI B618</strain>
    </source>
</reference>
<comment type="subunit">
    <text evidence="9">Heterodimer of an alpha and a beta subunit.</text>
</comment>
<gene>
    <name evidence="12" type="ORF">EST38_g2112</name>
</gene>
<dbReference type="Proteomes" id="UP000290288">
    <property type="component" value="Unassembled WGS sequence"/>
</dbReference>
<comment type="catalytic activity">
    <reaction evidence="9">
        <text>L-cysteinyl-[protein] + (2E,6E)-farnesyl diphosphate = S-(2E,6E)-farnesyl-L-cysteinyl-[protein] + diphosphate</text>
        <dbReference type="Rhea" id="RHEA:13345"/>
        <dbReference type="Rhea" id="RHEA-COMP:10131"/>
        <dbReference type="Rhea" id="RHEA-COMP:11535"/>
        <dbReference type="ChEBI" id="CHEBI:29950"/>
        <dbReference type="ChEBI" id="CHEBI:33019"/>
        <dbReference type="ChEBI" id="CHEBI:86019"/>
        <dbReference type="ChEBI" id="CHEBI:175763"/>
    </reaction>
</comment>
<feature type="region of interest" description="Disordered" evidence="10">
    <location>
        <begin position="1"/>
        <end position="27"/>
    </location>
</feature>
<evidence type="ECO:0000256" key="6">
    <source>
        <dbReference type="ARBA" id="ARBA00022723"/>
    </source>
</evidence>
<evidence type="ECO:0000256" key="2">
    <source>
        <dbReference type="ARBA" id="ARBA00012702"/>
    </source>
</evidence>
<accession>A0A4Q2DU25</accession>
<dbReference type="AlphaFoldDB" id="A0A4Q2DU25"/>
<evidence type="ECO:0000256" key="8">
    <source>
        <dbReference type="ARBA" id="ARBA00022833"/>
    </source>
</evidence>
<protein>
    <recommendedName>
        <fullName evidence="3 9">Protein farnesyltransferase subunit beta</fullName>
        <shortName evidence="9">FTase-beta</shortName>
        <ecNumber evidence="2 9">2.5.1.58</ecNumber>
    </recommendedName>
</protein>
<dbReference type="InterPro" id="IPR045089">
    <property type="entry name" value="PGGT1B-like"/>
</dbReference>